<dbReference type="RefSeq" id="WP_189632624.1">
    <property type="nucleotide sequence ID" value="NZ_BMYQ01000001.1"/>
</dbReference>
<sequence>MNLTEMSVDDLRALLGQLGHIADAAGRIEASLRLDVVISIVPGREAVIRTGWTMPAAVEFGPPPPFVLEPAADPAPVVQQVVDVVPPRMDPEPFCRFVRSARSVTAAVAQAVPEAAAEAVPEAVTAVPVAPLRAEGAEGGEPILGPMTDGEKAVVREMAARGLSAHEIAKETRRRVQTIASILRAKKSDAGQPAEAGVGHASGADARSSLPVSDAGETPVLCEGGGESGPCAAANGVSQSAAPKAGGAAPLPHMLPKQRVLYEHLVRIGYRKEWNAKTDLDLVEGLAGGLKLGEICADLGCDTFSAHLRFEELSRPIRDPRGRVTIDGQQTLLEVLRIRAQSAAAVR</sequence>
<protein>
    <submittedName>
        <fullName evidence="2">Uncharacterized protein</fullName>
    </submittedName>
</protein>
<proteinExistence type="predicted"/>
<dbReference type="Proteomes" id="UP000628984">
    <property type="component" value="Unassembled WGS sequence"/>
</dbReference>
<keyword evidence="3" id="KW-1185">Reference proteome</keyword>
<feature type="region of interest" description="Disordered" evidence="1">
    <location>
        <begin position="187"/>
        <end position="215"/>
    </location>
</feature>
<organism evidence="2 3">
    <name type="scientific">Gemmobacter lanyuensis</name>
    <dbReference type="NCBI Taxonomy" id="1054497"/>
    <lineage>
        <taxon>Bacteria</taxon>
        <taxon>Pseudomonadati</taxon>
        <taxon>Pseudomonadota</taxon>
        <taxon>Alphaproteobacteria</taxon>
        <taxon>Rhodobacterales</taxon>
        <taxon>Paracoccaceae</taxon>
        <taxon>Gemmobacter</taxon>
    </lineage>
</organism>
<evidence type="ECO:0000313" key="3">
    <source>
        <dbReference type="Proteomes" id="UP000628984"/>
    </source>
</evidence>
<accession>A0A918INU2</accession>
<dbReference type="AlphaFoldDB" id="A0A918INU2"/>
<evidence type="ECO:0000313" key="2">
    <source>
        <dbReference type="EMBL" id="GGW24068.1"/>
    </source>
</evidence>
<comment type="caution">
    <text evidence="2">The sequence shown here is derived from an EMBL/GenBank/DDBJ whole genome shotgun (WGS) entry which is preliminary data.</text>
</comment>
<evidence type="ECO:0000256" key="1">
    <source>
        <dbReference type="SAM" id="MobiDB-lite"/>
    </source>
</evidence>
<name>A0A918INU2_9RHOB</name>
<reference evidence="2" key="2">
    <citation type="submission" date="2020-09" db="EMBL/GenBank/DDBJ databases">
        <authorList>
            <person name="Sun Q."/>
            <person name="Kim S."/>
        </authorList>
    </citation>
    <scope>NUCLEOTIDE SEQUENCE</scope>
    <source>
        <strain evidence="2">KCTC 23714</strain>
    </source>
</reference>
<reference evidence="2" key="1">
    <citation type="journal article" date="2014" name="Int. J. Syst. Evol. Microbiol.">
        <title>Complete genome sequence of Corynebacterium casei LMG S-19264T (=DSM 44701T), isolated from a smear-ripened cheese.</title>
        <authorList>
            <consortium name="US DOE Joint Genome Institute (JGI-PGF)"/>
            <person name="Walter F."/>
            <person name="Albersmeier A."/>
            <person name="Kalinowski J."/>
            <person name="Ruckert C."/>
        </authorList>
    </citation>
    <scope>NUCLEOTIDE SEQUENCE</scope>
    <source>
        <strain evidence="2">KCTC 23714</strain>
    </source>
</reference>
<gene>
    <name evidence="2" type="ORF">GCM10011452_09350</name>
</gene>
<dbReference type="EMBL" id="BMYQ01000001">
    <property type="protein sequence ID" value="GGW24068.1"/>
    <property type="molecule type" value="Genomic_DNA"/>
</dbReference>